<organism evidence="1 2">
    <name type="scientific">Hyphodiscus hymeniophilus</name>
    <dbReference type="NCBI Taxonomy" id="353542"/>
    <lineage>
        <taxon>Eukaryota</taxon>
        <taxon>Fungi</taxon>
        <taxon>Dikarya</taxon>
        <taxon>Ascomycota</taxon>
        <taxon>Pezizomycotina</taxon>
        <taxon>Leotiomycetes</taxon>
        <taxon>Helotiales</taxon>
        <taxon>Hyphodiscaceae</taxon>
        <taxon>Hyphodiscus</taxon>
    </lineage>
</organism>
<gene>
    <name evidence="1" type="ORF">D0Z07_2560</name>
</gene>
<reference evidence="1" key="1">
    <citation type="submission" date="2019-07" db="EMBL/GenBank/DDBJ databases">
        <title>Hyphodiscus hymeniophilus genome sequencing and assembly.</title>
        <authorList>
            <person name="Kramer G."/>
            <person name="Nodwell J."/>
        </authorList>
    </citation>
    <scope>NUCLEOTIDE SEQUENCE</scope>
    <source>
        <strain evidence="1">ATCC 34498</strain>
    </source>
</reference>
<dbReference type="OrthoDB" id="2129069at2759"/>
<dbReference type="EMBL" id="VNKQ01000005">
    <property type="protein sequence ID" value="KAG0650940.1"/>
    <property type="molecule type" value="Genomic_DNA"/>
</dbReference>
<keyword evidence="2" id="KW-1185">Reference proteome</keyword>
<proteinExistence type="predicted"/>
<evidence type="ECO:0000313" key="1">
    <source>
        <dbReference type="EMBL" id="KAG0650940.1"/>
    </source>
</evidence>
<accession>A0A9P7AZE6</accession>
<protein>
    <submittedName>
        <fullName evidence="1">Uncharacterized protein</fullName>
    </submittedName>
</protein>
<comment type="caution">
    <text evidence="1">The sequence shown here is derived from an EMBL/GenBank/DDBJ whole genome shotgun (WGS) entry which is preliminary data.</text>
</comment>
<dbReference type="AlphaFoldDB" id="A0A9P7AZE6"/>
<evidence type="ECO:0000313" key="2">
    <source>
        <dbReference type="Proteomes" id="UP000785200"/>
    </source>
</evidence>
<dbReference type="Proteomes" id="UP000785200">
    <property type="component" value="Unassembled WGS sequence"/>
</dbReference>
<name>A0A9P7AZE6_9HELO</name>
<sequence>MFCISLRKRKEWASVPSTLLSQQQPKWQEQFLETHDLAVPLPQRRQQDPKDFLRLLLLSATDILPPQNSLPRIERLYQAGGKHVGVVFLLHEQDSQGSGSREFMTLQATLHTSGIEMPIIPLSSASSLSETISAFRRQLSQSHAPIPLGHPATVLLPYCSNNSPIAEHARNLLSDLCHSIQELSQLATTVAGKRELTKWLTEGSPTVADKIIGFWEQEYIAD</sequence>